<gene>
    <name evidence="1" type="ORF">ENV54_04890</name>
</gene>
<evidence type="ECO:0000313" key="1">
    <source>
        <dbReference type="EMBL" id="HGH60618.1"/>
    </source>
</evidence>
<name>A0A7C4AR48_9BACT</name>
<comment type="caution">
    <text evidence="1">The sequence shown here is derived from an EMBL/GenBank/DDBJ whole genome shotgun (WGS) entry which is preliminary data.</text>
</comment>
<organism evidence="1">
    <name type="scientific">Desulfomonile tiedjei</name>
    <dbReference type="NCBI Taxonomy" id="2358"/>
    <lineage>
        <taxon>Bacteria</taxon>
        <taxon>Pseudomonadati</taxon>
        <taxon>Thermodesulfobacteriota</taxon>
        <taxon>Desulfomonilia</taxon>
        <taxon>Desulfomonilales</taxon>
        <taxon>Desulfomonilaceae</taxon>
        <taxon>Desulfomonile</taxon>
    </lineage>
</organism>
<reference evidence="1" key="1">
    <citation type="journal article" date="2020" name="mSystems">
        <title>Genome- and Community-Level Interaction Insights into Carbon Utilization and Element Cycling Functions of Hydrothermarchaeota in Hydrothermal Sediment.</title>
        <authorList>
            <person name="Zhou Z."/>
            <person name="Liu Y."/>
            <person name="Xu W."/>
            <person name="Pan J."/>
            <person name="Luo Z.H."/>
            <person name="Li M."/>
        </authorList>
    </citation>
    <scope>NUCLEOTIDE SEQUENCE [LARGE SCALE GENOMIC DNA]</scope>
    <source>
        <strain evidence="1">SpSt-769</strain>
    </source>
</reference>
<sequence length="272" mass="30387">MTQIRAFLEALGISEEPIGVMYTDERPAEGICPKHGALPSVEDEAAQRVDWPTINANWSCVIGLLWRARKKGGIAYVDREHFGCLGGAFYLGFLKPQLDAIAHYVSTGIPGRLEGEYYFDSPAVSRLFFQTIDPLPAPARYCVFKPVGLFGADQAPLVVIFFARPESVSGLHQLATFVTNDFEAVASPFGAGCSNIVTWPLRYVAMGRLKAVLGGWDPSERKYLKPDELTFAVPYELFVRMVDRWEESFLKTATWGAVRKRVERSRKAWDEA</sequence>
<dbReference type="EMBL" id="DTGT01000153">
    <property type="protein sequence ID" value="HGH60618.1"/>
    <property type="molecule type" value="Genomic_DNA"/>
</dbReference>
<dbReference type="Pfam" id="PF02596">
    <property type="entry name" value="DUF169"/>
    <property type="match status" value="1"/>
</dbReference>
<dbReference type="InterPro" id="IPR003748">
    <property type="entry name" value="DUF169"/>
</dbReference>
<evidence type="ECO:0008006" key="2">
    <source>
        <dbReference type="Google" id="ProtNLM"/>
    </source>
</evidence>
<proteinExistence type="predicted"/>
<dbReference type="AlphaFoldDB" id="A0A7C4AR48"/>
<accession>A0A7C4AR48</accession>
<protein>
    <recommendedName>
        <fullName evidence="2">DUF169 domain-containing protein</fullName>
    </recommendedName>
</protein>